<evidence type="ECO:0000313" key="1">
    <source>
        <dbReference type="EMBL" id="ORC86162.1"/>
    </source>
</evidence>
<comment type="caution">
    <text evidence="1">The sequence shown here is derived from an EMBL/GenBank/DDBJ whole genome shotgun (WGS) entry which is preliminary data.</text>
</comment>
<dbReference type="AlphaFoldDB" id="A0A1X0NN61"/>
<dbReference type="GeneID" id="39988305"/>
<dbReference type="RefSeq" id="XP_028880228.1">
    <property type="nucleotide sequence ID" value="XM_029028525.1"/>
</dbReference>
<protein>
    <submittedName>
        <fullName evidence="1">Uncharacterized protein</fullName>
    </submittedName>
</protein>
<keyword evidence="2" id="KW-1185">Reference proteome</keyword>
<proteinExistence type="predicted"/>
<evidence type="ECO:0000313" key="2">
    <source>
        <dbReference type="Proteomes" id="UP000192257"/>
    </source>
</evidence>
<name>A0A1X0NN61_9TRYP</name>
<dbReference type="Proteomes" id="UP000192257">
    <property type="component" value="Unassembled WGS sequence"/>
</dbReference>
<accession>A0A1X0NN61</accession>
<sequence>MSTLPVVTGRCFWGRRLTPNGPLLYSAVLSSGSAPLSLLGNSYYERRFGGKRETMGKNGALIQREEAIAPSRKLPPLSAGDIVVKMSSATPASLRGRRVVDVTGIQTSYFNASERNTHARRCMDDVVESMHLYDGHEVPELKRGVVPIGRITVLCAFPLSGSETSLLSSSSSSSAALSSSSLLVVQNATKTLLKRSNLVYRSEEEGVQLVRVIAENCRAAALKQLHFSPIIRGDSVVGVCLK</sequence>
<dbReference type="OrthoDB" id="250850at2759"/>
<dbReference type="VEuPathDB" id="TriTrypDB:TM35_000302020"/>
<reference evidence="1 2" key="1">
    <citation type="submission" date="2017-03" db="EMBL/GenBank/DDBJ databases">
        <title>An alternative strategy for trypanosome survival in the mammalian bloodstream revealed through genome and transcriptome analysis of the ubiquitous bovine parasite Trypanosoma (Megatrypanum) theileri.</title>
        <authorList>
            <person name="Kelly S."/>
            <person name="Ivens A."/>
            <person name="Mott A."/>
            <person name="O'Neill E."/>
            <person name="Emms D."/>
            <person name="Macleod O."/>
            <person name="Voorheis P."/>
            <person name="Matthews J."/>
            <person name="Matthews K."/>
            <person name="Carrington M."/>
        </authorList>
    </citation>
    <scope>NUCLEOTIDE SEQUENCE [LARGE SCALE GENOMIC DNA]</scope>
    <source>
        <strain evidence="1">Edinburgh</strain>
    </source>
</reference>
<gene>
    <name evidence="1" type="ORF">TM35_000302020</name>
</gene>
<dbReference type="EMBL" id="NBCO01000030">
    <property type="protein sequence ID" value="ORC86162.1"/>
    <property type="molecule type" value="Genomic_DNA"/>
</dbReference>
<organism evidence="1 2">
    <name type="scientific">Trypanosoma theileri</name>
    <dbReference type="NCBI Taxonomy" id="67003"/>
    <lineage>
        <taxon>Eukaryota</taxon>
        <taxon>Discoba</taxon>
        <taxon>Euglenozoa</taxon>
        <taxon>Kinetoplastea</taxon>
        <taxon>Metakinetoplastina</taxon>
        <taxon>Trypanosomatida</taxon>
        <taxon>Trypanosomatidae</taxon>
        <taxon>Trypanosoma</taxon>
    </lineage>
</organism>